<feature type="transmembrane region" description="Helical" evidence="1">
    <location>
        <begin position="130"/>
        <end position="149"/>
    </location>
</feature>
<dbReference type="Proteomes" id="UP001151699">
    <property type="component" value="Chromosome A"/>
</dbReference>
<feature type="transmembrane region" description="Helical" evidence="1">
    <location>
        <begin position="21"/>
        <end position="42"/>
    </location>
</feature>
<feature type="transmembrane region" description="Helical" evidence="1">
    <location>
        <begin position="295"/>
        <end position="312"/>
    </location>
</feature>
<keyword evidence="3" id="KW-1185">Reference proteome</keyword>
<evidence type="ECO:0000313" key="3">
    <source>
        <dbReference type="Proteomes" id="UP001151699"/>
    </source>
</evidence>
<feature type="transmembrane region" description="Helical" evidence="1">
    <location>
        <begin position="226"/>
        <end position="244"/>
    </location>
</feature>
<feature type="transmembrane region" description="Helical" evidence="1">
    <location>
        <begin position="256"/>
        <end position="275"/>
    </location>
</feature>
<dbReference type="GO" id="GO:0007274">
    <property type="term" value="P:neuromuscular synaptic transmission"/>
    <property type="evidence" value="ECO:0007669"/>
    <property type="project" value="TreeGrafter"/>
</dbReference>
<keyword evidence="1" id="KW-0472">Membrane</keyword>
<dbReference type="OrthoDB" id="45313at2759"/>
<feature type="transmembrane region" description="Helical" evidence="1">
    <location>
        <begin position="186"/>
        <end position="206"/>
    </location>
</feature>
<dbReference type="GO" id="GO:0070073">
    <property type="term" value="P:clustering of voltage-gated calcium channels"/>
    <property type="evidence" value="ECO:0007669"/>
    <property type="project" value="TreeGrafter"/>
</dbReference>
<dbReference type="PANTHER" id="PTHR35270:SF2">
    <property type="entry name" value="FUSELESS, ISOFORM A"/>
    <property type="match status" value="1"/>
</dbReference>
<dbReference type="Pfam" id="PF15993">
    <property type="entry name" value="Fuseless"/>
    <property type="match status" value="1"/>
</dbReference>
<feature type="transmembrane region" description="Helical" evidence="1">
    <location>
        <begin position="102"/>
        <end position="124"/>
    </location>
</feature>
<proteinExistence type="predicted"/>
<evidence type="ECO:0000313" key="2">
    <source>
        <dbReference type="EMBL" id="KAJ6646417.1"/>
    </source>
</evidence>
<gene>
    <name evidence="2" type="ORF">Bhyg_01628</name>
</gene>
<dbReference type="GO" id="GO:0042734">
    <property type="term" value="C:presynaptic membrane"/>
    <property type="evidence" value="ECO:0007669"/>
    <property type="project" value="TreeGrafter"/>
</dbReference>
<keyword evidence="1" id="KW-0812">Transmembrane</keyword>
<reference evidence="2" key="1">
    <citation type="submission" date="2022-07" db="EMBL/GenBank/DDBJ databases">
        <authorList>
            <person name="Trinca V."/>
            <person name="Uliana J.V.C."/>
            <person name="Torres T.T."/>
            <person name="Ward R.J."/>
            <person name="Monesi N."/>
        </authorList>
    </citation>
    <scope>NUCLEOTIDE SEQUENCE</scope>
    <source>
        <strain evidence="2">HSMRA1968</strain>
        <tissue evidence="2">Whole embryos</tissue>
    </source>
</reference>
<comment type="caution">
    <text evidence="2">The sequence shown here is derived from an EMBL/GenBank/DDBJ whole genome shotgun (WGS) entry which is preliminary data.</text>
</comment>
<name>A0A9Q0S5R4_9DIPT</name>
<dbReference type="EMBL" id="WJQU01000001">
    <property type="protein sequence ID" value="KAJ6646417.1"/>
    <property type="molecule type" value="Genomic_DNA"/>
</dbReference>
<accession>A0A9Q0S5R4</accession>
<dbReference type="PANTHER" id="PTHR35270">
    <property type="entry name" value="FUSELESS, ISOFORM A"/>
    <property type="match status" value="1"/>
</dbReference>
<keyword evidence="1" id="KW-1133">Transmembrane helix</keyword>
<evidence type="ECO:0000256" key="1">
    <source>
        <dbReference type="SAM" id="Phobius"/>
    </source>
</evidence>
<evidence type="ECO:0008006" key="4">
    <source>
        <dbReference type="Google" id="ProtNLM"/>
    </source>
</evidence>
<dbReference type="GO" id="GO:0007270">
    <property type="term" value="P:neuron-neuron synaptic transmission"/>
    <property type="evidence" value="ECO:0007669"/>
    <property type="project" value="TreeGrafter"/>
</dbReference>
<feature type="transmembrane region" description="Helical" evidence="1">
    <location>
        <begin position="62"/>
        <end position="81"/>
    </location>
</feature>
<dbReference type="AlphaFoldDB" id="A0A9Q0S5R4"/>
<protein>
    <recommendedName>
        <fullName evidence="4">Fuseless</fullName>
    </recommendedName>
</protein>
<organism evidence="2 3">
    <name type="scientific">Pseudolycoriella hygida</name>
    <dbReference type="NCBI Taxonomy" id="35572"/>
    <lineage>
        <taxon>Eukaryota</taxon>
        <taxon>Metazoa</taxon>
        <taxon>Ecdysozoa</taxon>
        <taxon>Arthropoda</taxon>
        <taxon>Hexapoda</taxon>
        <taxon>Insecta</taxon>
        <taxon>Pterygota</taxon>
        <taxon>Neoptera</taxon>
        <taxon>Endopterygota</taxon>
        <taxon>Diptera</taxon>
        <taxon>Nematocera</taxon>
        <taxon>Sciaroidea</taxon>
        <taxon>Sciaridae</taxon>
        <taxon>Pseudolycoriella</taxon>
    </lineage>
</organism>
<sequence>MRGSTAGLADGVIAPPESVHATFLHFIDIAFSTMIVAPSVILYWRGTWNLTGLFLFPRNPQIGAIISLSVGFLGHLVFNIFQEKIKKNLHPDKHRITYLMCSRIYTYVYGFACVNCWRGVWILMEHHVPFILSTVFTITFVAAISLVFMKGMRNICATPFSIASDHSMQYFNVPTYFKTSAQDPGLYILDCAFSVLVIGTLVVFVWRGTWVMCDLIIYPDDLRMTAWGSLVIGYGIVALTFAMQSLMRWACDRLKGFWRVAAADIFLFLSFIGTVNVWRGVWQLCDLYFLKGSPVLSNAMTHSCAFLLLALLNCSNSVIVRGVYIDAEEPAGQCVIFPVYYIRLFFQKERTKKQQRLIDALEKLDHNKTTEALLPDKTGKTPIILPMNNTTNIHQRSIELQAMLSDVENVNEKSQNGEHMILRSAKD</sequence>
<dbReference type="InterPro" id="IPR032751">
    <property type="entry name" value="Fuseless"/>
</dbReference>